<evidence type="ECO:0000313" key="6">
    <source>
        <dbReference type="EMBL" id="MCQ3830194.1"/>
    </source>
</evidence>
<dbReference type="NCBIfam" id="TIGR03169">
    <property type="entry name" value="Nterm_to_SelD"/>
    <property type="match status" value="1"/>
</dbReference>
<evidence type="ECO:0000313" key="7">
    <source>
        <dbReference type="Proteomes" id="UP001205566"/>
    </source>
</evidence>
<organism evidence="6 7">
    <name type="scientific">Microbulbifer elongatus</name>
    <dbReference type="NCBI Taxonomy" id="86173"/>
    <lineage>
        <taxon>Bacteria</taxon>
        <taxon>Pseudomonadati</taxon>
        <taxon>Pseudomonadota</taxon>
        <taxon>Gammaproteobacteria</taxon>
        <taxon>Cellvibrionales</taxon>
        <taxon>Microbulbiferaceae</taxon>
        <taxon>Microbulbifer</taxon>
    </lineage>
</organism>
<dbReference type="InterPro" id="IPR036188">
    <property type="entry name" value="FAD/NAD-bd_sf"/>
</dbReference>
<dbReference type="SUPFAM" id="SSF51905">
    <property type="entry name" value="FAD/NAD(P)-binding domain"/>
    <property type="match status" value="1"/>
</dbReference>
<evidence type="ECO:0000256" key="4">
    <source>
        <dbReference type="ARBA" id="ARBA00023002"/>
    </source>
</evidence>
<protein>
    <submittedName>
        <fullName evidence="6">FAD-dependent oxidoreductase</fullName>
    </submittedName>
</protein>
<dbReference type="InterPro" id="IPR051169">
    <property type="entry name" value="NADH-Q_oxidoreductase"/>
</dbReference>
<dbReference type="Proteomes" id="UP001205566">
    <property type="component" value="Unassembled WGS sequence"/>
</dbReference>
<dbReference type="InterPro" id="IPR023753">
    <property type="entry name" value="FAD/NAD-binding_dom"/>
</dbReference>
<proteinExistence type="predicted"/>
<name>A0ABT1P4Y9_9GAMM</name>
<sequence length="403" mass="43800">MHKQAPSQDVVLIGGGHGHLELLRRWAESPAAGVRLTLVSPQTVSAYSPMVPGMIAGLYPHSEIHIDLPRLCRAAGARFIQACAHHIDLERNCVSLLGRADLPFDYLSLAVGATSCHQIPGAEHAIPVKPIGQFYRYWEQLQQQIQREHRPMKLGVVGGGAGGFELAMAMASALEEPVYSGRVEIHLVQADHRIPSGYPLLARRLAARELARLKVRHHTRWQVSEITARGIFSDAGQFIPIDKALLCTEPSAPPWLTQAGLAVDDGGFVQVDKYLRARSHPHIFAAGDVVSGLQPYPKSAAEACNQGSLLYDNLRAALQAEPLTPYRPQRRWSRLLACGPTQAIATCGALAAAGSAFARWKSYLERRFVQRINQLPLPASENISDTTTAAAANATPVENEPSA</sequence>
<evidence type="ECO:0000259" key="5">
    <source>
        <dbReference type="Pfam" id="PF07992"/>
    </source>
</evidence>
<evidence type="ECO:0000256" key="3">
    <source>
        <dbReference type="ARBA" id="ARBA00022827"/>
    </source>
</evidence>
<keyword evidence="7" id="KW-1185">Reference proteome</keyword>
<keyword evidence="4" id="KW-0560">Oxidoreductase</keyword>
<dbReference type="EMBL" id="JACASI010000032">
    <property type="protein sequence ID" value="MCQ3830194.1"/>
    <property type="molecule type" value="Genomic_DNA"/>
</dbReference>
<dbReference type="PRINTS" id="PR00368">
    <property type="entry name" value="FADPNR"/>
</dbReference>
<evidence type="ECO:0000256" key="1">
    <source>
        <dbReference type="ARBA" id="ARBA00001974"/>
    </source>
</evidence>
<dbReference type="Gene3D" id="3.50.50.100">
    <property type="match status" value="1"/>
</dbReference>
<dbReference type="Pfam" id="PF07992">
    <property type="entry name" value="Pyr_redox_2"/>
    <property type="match status" value="1"/>
</dbReference>
<comment type="cofactor">
    <cofactor evidence="1">
        <name>FAD</name>
        <dbReference type="ChEBI" id="CHEBI:57692"/>
    </cofactor>
</comment>
<evidence type="ECO:0000256" key="2">
    <source>
        <dbReference type="ARBA" id="ARBA00022630"/>
    </source>
</evidence>
<dbReference type="PANTHER" id="PTHR42913:SF9">
    <property type="entry name" value="SLR1591 PROTEIN"/>
    <property type="match status" value="1"/>
</dbReference>
<feature type="domain" description="FAD/NAD(P)-binding" evidence="5">
    <location>
        <begin position="9"/>
        <end position="307"/>
    </location>
</feature>
<reference evidence="6" key="1">
    <citation type="thesis" date="2020" institute="Technische Universitat Dresden" country="Dresden, Germany">
        <title>The Agarolytic System of Microbulbifer elongatus PORT2, Isolated from Batu Karas, Pangandaran West Java Indonesia.</title>
        <authorList>
            <person name="Anggraeni S.R."/>
        </authorList>
    </citation>
    <scope>NUCLEOTIDE SEQUENCE</scope>
    <source>
        <strain evidence="6">PORT2</strain>
    </source>
</reference>
<keyword evidence="2" id="KW-0285">Flavoprotein</keyword>
<dbReference type="InterPro" id="IPR017584">
    <property type="entry name" value="Pyridine_nucleo_diS_OxRdtase_N"/>
</dbReference>
<dbReference type="PANTHER" id="PTHR42913">
    <property type="entry name" value="APOPTOSIS-INDUCING FACTOR 1"/>
    <property type="match status" value="1"/>
</dbReference>
<accession>A0ABT1P4Y9</accession>
<gene>
    <name evidence="6" type="ORF">HXX02_12130</name>
</gene>
<dbReference type="RefSeq" id="WP_255875166.1">
    <property type="nucleotide sequence ID" value="NZ_JACASI010000032.1"/>
</dbReference>
<comment type="caution">
    <text evidence="6">The sequence shown here is derived from an EMBL/GenBank/DDBJ whole genome shotgun (WGS) entry which is preliminary data.</text>
</comment>
<dbReference type="PRINTS" id="PR00411">
    <property type="entry name" value="PNDRDTASEI"/>
</dbReference>
<keyword evidence="3" id="KW-0274">FAD</keyword>